<sequence length="227" mass="25898">MDKSTPKRNVNKKRPDYLEWTEYFMATAFLAAKRSKDPCSQVGACIVNENNIIVGIGYNGMPKGCHDDVFPWMKESENSLENKYLYVCHAEINAILNKNSVDVRNCTLYVGLFPCNECAKVIIQSGVKEVIYMSDKHSFKVHTIASKRMFDAAGVKYRQFIPKNRQILIDFDEINWNDQSQLPGSPNLGDSITKKIKSMSILSEEQQDLNSSFTCDNETRLECKDKN</sequence>
<evidence type="ECO:0000256" key="8">
    <source>
        <dbReference type="ARBA" id="ARBA00038938"/>
    </source>
</evidence>
<evidence type="ECO:0000259" key="12">
    <source>
        <dbReference type="PROSITE" id="PS51747"/>
    </source>
</evidence>
<dbReference type="InterPro" id="IPR016192">
    <property type="entry name" value="APOBEC/CMP_deaminase_Zn-bd"/>
</dbReference>
<proteinExistence type="inferred from homology"/>
<keyword evidence="6" id="KW-0862">Zinc</keyword>
<evidence type="ECO:0000256" key="10">
    <source>
        <dbReference type="ARBA" id="ARBA00052978"/>
    </source>
</evidence>
<name>A0A6J2YAS3_SITOR</name>
<evidence type="ECO:0000256" key="5">
    <source>
        <dbReference type="ARBA" id="ARBA00022801"/>
    </source>
</evidence>
<protein>
    <recommendedName>
        <fullName evidence="11">Probable deoxycytidylate deaminase</fullName>
        <ecNumber evidence="8">3.5.4.12</ecNumber>
    </recommendedName>
    <alternativeName>
        <fullName evidence="9">dCMP deaminase</fullName>
    </alternativeName>
</protein>
<dbReference type="FunCoup" id="A0A6J2YAS3">
    <property type="interactions" value="699"/>
</dbReference>
<keyword evidence="5" id="KW-0378">Hydrolase</keyword>
<dbReference type="InterPro" id="IPR016193">
    <property type="entry name" value="Cytidine_deaminase-like"/>
</dbReference>
<dbReference type="GeneID" id="115886074"/>
<comment type="function">
    <text evidence="7">Supplies the nucleotide substrate for thymidylate synthetase.</text>
</comment>
<dbReference type="InterPro" id="IPR035105">
    <property type="entry name" value="Deoxycytidylate_deaminase_dom"/>
</dbReference>
<evidence type="ECO:0000313" key="14">
    <source>
        <dbReference type="RefSeq" id="XP_030760973.1"/>
    </source>
</evidence>
<evidence type="ECO:0000256" key="11">
    <source>
        <dbReference type="ARBA" id="ARBA00071625"/>
    </source>
</evidence>
<accession>A0A6J2YAS3</accession>
<keyword evidence="4" id="KW-0545">Nucleotide biosynthesis</keyword>
<evidence type="ECO:0000256" key="9">
    <source>
        <dbReference type="ARBA" id="ARBA00041763"/>
    </source>
</evidence>
<dbReference type="GO" id="GO:0005737">
    <property type="term" value="C:cytoplasm"/>
    <property type="evidence" value="ECO:0007669"/>
    <property type="project" value="TreeGrafter"/>
</dbReference>
<evidence type="ECO:0000256" key="1">
    <source>
        <dbReference type="ARBA" id="ARBA00001947"/>
    </source>
</evidence>
<dbReference type="SUPFAM" id="SSF53927">
    <property type="entry name" value="Cytidine deaminase-like"/>
    <property type="match status" value="1"/>
</dbReference>
<dbReference type="PROSITE" id="PS00903">
    <property type="entry name" value="CYT_DCMP_DEAMINASES_1"/>
    <property type="match status" value="1"/>
</dbReference>
<dbReference type="RefSeq" id="XP_030760973.1">
    <property type="nucleotide sequence ID" value="XM_030905113.1"/>
</dbReference>
<dbReference type="InterPro" id="IPR002125">
    <property type="entry name" value="CMP_dCMP_dom"/>
</dbReference>
<organism evidence="13 14">
    <name type="scientific">Sitophilus oryzae</name>
    <name type="common">Rice weevil</name>
    <name type="synonym">Curculio oryzae</name>
    <dbReference type="NCBI Taxonomy" id="7048"/>
    <lineage>
        <taxon>Eukaryota</taxon>
        <taxon>Metazoa</taxon>
        <taxon>Ecdysozoa</taxon>
        <taxon>Arthropoda</taxon>
        <taxon>Hexapoda</taxon>
        <taxon>Insecta</taxon>
        <taxon>Pterygota</taxon>
        <taxon>Neoptera</taxon>
        <taxon>Endopterygota</taxon>
        <taxon>Coleoptera</taxon>
        <taxon>Polyphaga</taxon>
        <taxon>Cucujiformia</taxon>
        <taxon>Curculionidae</taxon>
        <taxon>Dryophthorinae</taxon>
        <taxon>Sitophilus</taxon>
    </lineage>
</organism>
<dbReference type="OrthoDB" id="6710946at2759"/>
<dbReference type="Proteomes" id="UP000504635">
    <property type="component" value="Unplaced"/>
</dbReference>
<keyword evidence="13" id="KW-1185">Reference proteome</keyword>
<dbReference type="PROSITE" id="PS51747">
    <property type="entry name" value="CYT_DCMP_DEAMINASES_2"/>
    <property type="match status" value="1"/>
</dbReference>
<evidence type="ECO:0000256" key="4">
    <source>
        <dbReference type="ARBA" id="ARBA00022727"/>
    </source>
</evidence>
<dbReference type="InParanoid" id="A0A6J2YAS3"/>
<dbReference type="CDD" id="cd01286">
    <property type="entry name" value="deoxycytidylate_deaminase"/>
    <property type="match status" value="1"/>
</dbReference>
<dbReference type="PANTHER" id="PTHR11086:SF18">
    <property type="entry name" value="DEOXYCYTIDYLATE DEAMINASE"/>
    <property type="match status" value="1"/>
</dbReference>
<gene>
    <name evidence="14" type="primary">LOC115886074</name>
</gene>
<dbReference type="KEGG" id="soy:115886074"/>
<evidence type="ECO:0000313" key="13">
    <source>
        <dbReference type="Proteomes" id="UP000504635"/>
    </source>
</evidence>
<comment type="similarity">
    <text evidence="2">Belongs to the cytidine and deoxycytidylate deaminase family.</text>
</comment>
<dbReference type="GO" id="GO:0008270">
    <property type="term" value="F:zinc ion binding"/>
    <property type="evidence" value="ECO:0007669"/>
    <property type="project" value="InterPro"/>
</dbReference>
<dbReference type="PANTHER" id="PTHR11086">
    <property type="entry name" value="DEOXYCYTIDYLATE DEAMINASE-RELATED"/>
    <property type="match status" value="1"/>
</dbReference>
<comment type="catalytic activity">
    <reaction evidence="10">
        <text>dCMP + H2O + H(+) = dUMP + NH4(+)</text>
        <dbReference type="Rhea" id="RHEA:22924"/>
        <dbReference type="ChEBI" id="CHEBI:15377"/>
        <dbReference type="ChEBI" id="CHEBI:15378"/>
        <dbReference type="ChEBI" id="CHEBI:28938"/>
        <dbReference type="ChEBI" id="CHEBI:57566"/>
        <dbReference type="ChEBI" id="CHEBI:246422"/>
        <dbReference type="EC" id="3.5.4.12"/>
    </reaction>
</comment>
<dbReference type="EC" id="3.5.4.12" evidence="8"/>
<dbReference type="GO" id="GO:0004132">
    <property type="term" value="F:dCMP deaminase activity"/>
    <property type="evidence" value="ECO:0007669"/>
    <property type="project" value="UniProtKB-EC"/>
</dbReference>
<evidence type="ECO:0000256" key="2">
    <source>
        <dbReference type="ARBA" id="ARBA00006576"/>
    </source>
</evidence>
<dbReference type="Pfam" id="PF00383">
    <property type="entry name" value="dCMP_cyt_deam_1"/>
    <property type="match status" value="1"/>
</dbReference>
<dbReference type="Gene3D" id="3.40.140.10">
    <property type="entry name" value="Cytidine Deaminase, domain 2"/>
    <property type="match status" value="1"/>
</dbReference>
<dbReference type="FunFam" id="3.40.140.10:FF:000021">
    <property type="entry name" value="Deoxycytidylate deaminase"/>
    <property type="match status" value="1"/>
</dbReference>
<comment type="cofactor">
    <cofactor evidence="1">
        <name>Zn(2+)</name>
        <dbReference type="ChEBI" id="CHEBI:29105"/>
    </cofactor>
</comment>
<dbReference type="AlphaFoldDB" id="A0A6J2YAS3"/>
<feature type="domain" description="CMP/dCMP-type deaminase" evidence="12">
    <location>
        <begin position="19"/>
        <end position="157"/>
    </location>
</feature>
<evidence type="ECO:0000256" key="3">
    <source>
        <dbReference type="ARBA" id="ARBA00022723"/>
    </source>
</evidence>
<reference evidence="14" key="1">
    <citation type="submission" date="2025-08" db="UniProtKB">
        <authorList>
            <consortium name="RefSeq"/>
        </authorList>
    </citation>
    <scope>IDENTIFICATION</scope>
    <source>
        <tissue evidence="14">Gonads</tissue>
    </source>
</reference>
<dbReference type="InterPro" id="IPR015517">
    <property type="entry name" value="dCMP_deaminase-rel"/>
</dbReference>
<evidence type="ECO:0000256" key="7">
    <source>
        <dbReference type="ARBA" id="ARBA00037036"/>
    </source>
</evidence>
<dbReference type="GO" id="GO:0009165">
    <property type="term" value="P:nucleotide biosynthetic process"/>
    <property type="evidence" value="ECO:0007669"/>
    <property type="project" value="UniProtKB-KW"/>
</dbReference>
<keyword evidence="3" id="KW-0479">Metal-binding</keyword>
<evidence type="ECO:0000256" key="6">
    <source>
        <dbReference type="ARBA" id="ARBA00022833"/>
    </source>
</evidence>